<dbReference type="AlphaFoldDB" id="A0A2M9BMD8"/>
<reference evidence="3 4" key="1">
    <citation type="submission" date="2017-11" db="EMBL/GenBank/DDBJ databases">
        <title>Genomic Encyclopedia of Archaeal and Bacterial Type Strains, Phase II (KMG-II): From Individual Species to Whole Genera.</title>
        <authorList>
            <person name="Goeker M."/>
        </authorList>
    </citation>
    <scope>NUCLEOTIDE SEQUENCE [LARGE SCALE GENOMIC DNA]</scope>
    <source>
        <strain evidence="3 4">DSM 11115</strain>
    </source>
</reference>
<dbReference type="RefSeq" id="WP_100334844.1">
    <property type="nucleotide sequence ID" value="NZ_PGFA01000001.1"/>
</dbReference>
<accession>A0A2M9BMD8</accession>
<evidence type="ECO:0000256" key="1">
    <source>
        <dbReference type="SAM" id="SignalP"/>
    </source>
</evidence>
<gene>
    <name evidence="3" type="ORF">CLV45_0526</name>
</gene>
<feature type="chain" id="PRO_5014883377" evidence="1">
    <location>
        <begin position="30"/>
        <end position="343"/>
    </location>
</feature>
<dbReference type="Pfam" id="PF18962">
    <property type="entry name" value="Por_Secre_tail"/>
    <property type="match status" value="1"/>
</dbReference>
<proteinExistence type="predicted"/>
<dbReference type="OrthoDB" id="1056765at2"/>
<evidence type="ECO:0000313" key="4">
    <source>
        <dbReference type="Proteomes" id="UP000228535"/>
    </source>
</evidence>
<keyword evidence="1" id="KW-0732">Signal</keyword>
<name>A0A2M9BMD8_9BACT</name>
<dbReference type="InterPro" id="IPR026444">
    <property type="entry name" value="Secre_tail"/>
</dbReference>
<dbReference type="Proteomes" id="UP000228535">
    <property type="component" value="Unassembled WGS sequence"/>
</dbReference>
<evidence type="ECO:0000259" key="2">
    <source>
        <dbReference type="Pfam" id="PF18962"/>
    </source>
</evidence>
<feature type="domain" description="Secretion system C-terminal sorting" evidence="2">
    <location>
        <begin position="271"/>
        <end position="338"/>
    </location>
</feature>
<protein>
    <submittedName>
        <fullName evidence="3">Putative secreted protein (Por secretion system target)</fullName>
    </submittedName>
</protein>
<sequence>MALFTPSIARLRSLPVAAMLLGFSLAAQAQTTTPINITGGAIVYRQDFDIMLPTGTNYPDGWTGLRYARPSTTATTVVNETITPVVLTDASTLSGATYNAGFAQGAANDFDRALGTLGSGSTVPAFGAAFVNKSGAAITRVTMTARNEQWRTGTSATVNEKAVFEYSLDATNLNSGTTATWVAVPSFDITEITTASTTASLQDGNAPENSRFISATLTGINWPNNGNLWIRWRDNDDSGSDALLSIDDFALATGTTTLSTNNKALQNALSVFPNPATNRVTLRMGKEGVGAAVEVFNVLGQRVQQAKATQEDLTLDVSSLKAGVYTIRFTTNGGTATRSFMKQ</sequence>
<evidence type="ECO:0000313" key="3">
    <source>
        <dbReference type="EMBL" id="PJJ59113.1"/>
    </source>
</evidence>
<feature type="signal peptide" evidence="1">
    <location>
        <begin position="1"/>
        <end position="29"/>
    </location>
</feature>
<comment type="caution">
    <text evidence="3">The sequence shown here is derived from an EMBL/GenBank/DDBJ whole genome shotgun (WGS) entry which is preliminary data.</text>
</comment>
<keyword evidence="4" id="KW-1185">Reference proteome</keyword>
<dbReference type="NCBIfam" id="TIGR04183">
    <property type="entry name" value="Por_Secre_tail"/>
    <property type="match status" value="1"/>
</dbReference>
<organism evidence="3 4">
    <name type="scientific">Hymenobacter chitinivorans DSM 11115</name>
    <dbReference type="NCBI Taxonomy" id="1121954"/>
    <lineage>
        <taxon>Bacteria</taxon>
        <taxon>Pseudomonadati</taxon>
        <taxon>Bacteroidota</taxon>
        <taxon>Cytophagia</taxon>
        <taxon>Cytophagales</taxon>
        <taxon>Hymenobacteraceae</taxon>
        <taxon>Hymenobacter</taxon>
    </lineage>
</organism>
<dbReference type="EMBL" id="PGFA01000001">
    <property type="protein sequence ID" value="PJJ59113.1"/>
    <property type="molecule type" value="Genomic_DNA"/>
</dbReference>